<dbReference type="EMBL" id="MLJW01000307">
    <property type="protein sequence ID" value="OIQ90033.1"/>
    <property type="molecule type" value="Genomic_DNA"/>
</dbReference>
<keyword evidence="8" id="KW-0560">Oxidoreductase</keyword>
<accession>A0A1J5R259</accession>
<dbReference type="InterPro" id="IPR036250">
    <property type="entry name" value="AcylCo_DH-like_C"/>
</dbReference>
<comment type="cofactor">
    <cofactor evidence="1">
        <name>FAD</name>
        <dbReference type="ChEBI" id="CHEBI:57692"/>
    </cofactor>
</comment>
<dbReference type="InterPro" id="IPR009075">
    <property type="entry name" value="AcylCo_DH/oxidase_C"/>
</dbReference>
<dbReference type="Gene3D" id="2.40.110.20">
    <property type="match status" value="1"/>
</dbReference>
<feature type="domain" description="Adaptive response protein AidB N-terminal" evidence="7">
    <location>
        <begin position="10"/>
        <end position="165"/>
    </location>
</feature>
<dbReference type="InterPro" id="IPR052904">
    <property type="entry name" value="Acyl-CoA_dehydrogenase-like"/>
</dbReference>
<dbReference type="PROSITE" id="PS00073">
    <property type="entry name" value="ACYL_COA_DH_2"/>
    <property type="match status" value="1"/>
</dbReference>
<evidence type="ECO:0000259" key="7">
    <source>
        <dbReference type="Pfam" id="PF18158"/>
    </source>
</evidence>
<dbReference type="Pfam" id="PF02770">
    <property type="entry name" value="Acyl-CoA_dh_M"/>
    <property type="match status" value="1"/>
</dbReference>
<protein>
    <submittedName>
        <fullName evidence="8">Putative acyl-CoA dehydrogenase AidB</fullName>
        <ecNumber evidence="8">1.3.99.-</ecNumber>
    </submittedName>
</protein>
<evidence type="ECO:0000256" key="1">
    <source>
        <dbReference type="ARBA" id="ARBA00001974"/>
    </source>
</evidence>
<gene>
    <name evidence="8" type="primary">aidB_3</name>
    <name evidence="8" type="ORF">GALL_280800</name>
</gene>
<dbReference type="InterPro" id="IPR009100">
    <property type="entry name" value="AcylCoA_DH/oxidase_NM_dom_sf"/>
</dbReference>
<dbReference type="PANTHER" id="PTHR42707:SF3">
    <property type="entry name" value="ACYL-COA DEHYDROGENASE AIDB-RELATED"/>
    <property type="match status" value="1"/>
</dbReference>
<evidence type="ECO:0000259" key="6">
    <source>
        <dbReference type="Pfam" id="PF02770"/>
    </source>
</evidence>
<evidence type="ECO:0000256" key="3">
    <source>
        <dbReference type="ARBA" id="ARBA00022630"/>
    </source>
</evidence>
<sequence>MRTATHEVFNQFAELADYNLLATDPALREALDRAGAQWASPQLEAYADWLGRAETYALAQDANRYAPELKAFDARGRRIDQVQFHPSWHALSRAYREQGLISTPFRETRAGRWSAWAAGFYLHGQIEQGTLCPISMTIAAMPLLQKEPQLWARLEDKLYSSRYDARDIPLEHKPSAWVGMGMTEKQGGSDVRANTTAAVAVGAGGRGGEYLLRGHKWFLSAPMCDAHLVVASTQAGGHACFYVPRWRPDGSRNAVLLQRLKDKVGNRSNSSGEVEFDDAWGILMGEEGHGIRTIIEMATITRLTCVIGSAAIMRQALVQGVAYARQRSAFGKRLAEHPLMQAVLADMTLESEAALALAMRLAEVYEREDDPVQRAWKRIMTPAAKFWVCKRAVELTGEAMEVFGGNGYVEEGVMGRLYREAPVNSIWEGSGNVMCLDVMRALSREPDSAAALLADLAQGAVGDPALATEAKDLMLWLSAPGRIGEADGRVLAQRLVLLAQACLLRRNAAQTVADAFIATRFADRRWGHVVGGLDTRAIDVPALLQRAYPA</sequence>
<dbReference type="InterPro" id="IPR006091">
    <property type="entry name" value="Acyl-CoA_Oxase/DH_mid-dom"/>
</dbReference>
<dbReference type="Gene3D" id="1.20.140.10">
    <property type="entry name" value="Butyryl-CoA Dehydrogenase, subunit A, domain 3"/>
    <property type="match status" value="1"/>
</dbReference>
<dbReference type="PANTHER" id="PTHR42707">
    <property type="entry name" value="ACYL-COA DEHYDROGENASE"/>
    <property type="match status" value="1"/>
</dbReference>
<dbReference type="Pfam" id="PF18158">
    <property type="entry name" value="AidB_N"/>
    <property type="match status" value="1"/>
</dbReference>
<reference evidence="8" key="1">
    <citation type="submission" date="2016-10" db="EMBL/GenBank/DDBJ databases">
        <title>Sequence of Gallionella enrichment culture.</title>
        <authorList>
            <person name="Poehlein A."/>
            <person name="Muehling M."/>
            <person name="Daniel R."/>
        </authorList>
    </citation>
    <scope>NUCLEOTIDE SEQUENCE</scope>
</reference>
<evidence type="ECO:0000256" key="4">
    <source>
        <dbReference type="ARBA" id="ARBA00022827"/>
    </source>
</evidence>
<name>A0A1J5R259_9ZZZZ</name>
<organism evidence="8">
    <name type="scientific">mine drainage metagenome</name>
    <dbReference type="NCBI Taxonomy" id="410659"/>
    <lineage>
        <taxon>unclassified sequences</taxon>
        <taxon>metagenomes</taxon>
        <taxon>ecological metagenomes</taxon>
    </lineage>
</organism>
<dbReference type="Gene3D" id="6.10.250.600">
    <property type="match status" value="1"/>
</dbReference>
<proteinExistence type="inferred from homology"/>
<dbReference type="Pfam" id="PF00441">
    <property type="entry name" value="Acyl-CoA_dh_1"/>
    <property type="match status" value="1"/>
</dbReference>
<dbReference type="SUPFAM" id="SSF47203">
    <property type="entry name" value="Acyl-CoA dehydrogenase C-terminal domain-like"/>
    <property type="match status" value="1"/>
</dbReference>
<feature type="domain" description="Acyl-CoA oxidase/dehydrogenase middle" evidence="6">
    <location>
        <begin position="180"/>
        <end position="278"/>
    </location>
</feature>
<keyword evidence="4" id="KW-0274">FAD</keyword>
<evidence type="ECO:0000256" key="2">
    <source>
        <dbReference type="ARBA" id="ARBA00009347"/>
    </source>
</evidence>
<comment type="similarity">
    <text evidence="2">Belongs to the acyl-CoA dehydrogenase family.</text>
</comment>
<dbReference type="InterPro" id="IPR006089">
    <property type="entry name" value="Acyl-CoA_DH_CS"/>
</dbReference>
<dbReference type="InterPro" id="IPR041504">
    <property type="entry name" value="AidB_N"/>
</dbReference>
<keyword evidence="3" id="KW-0285">Flavoprotein</keyword>
<dbReference type="AlphaFoldDB" id="A0A1J5R259"/>
<evidence type="ECO:0000259" key="5">
    <source>
        <dbReference type="Pfam" id="PF00441"/>
    </source>
</evidence>
<dbReference type="GO" id="GO:0003995">
    <property type="term" value="F:acyl-CoA dehydrogenase activity"/>
    <property type="evidence" value="ECO:0007669"/>
    <property type="project" value="InterPro"/>
</dbReference>
<comment type="caution">
    <text evidence="8">The sequence shown here is derived from an EMBL/GenBank/DDBJ whole genome shotgun (WGS) entry which is preliminary data.</text>
</comment>
<evidence type="ECO:0000313" key="8">
    <source>
        <dbReference type="EMBL" id="OIQ90033.1"/>
    </source>
</evidence>
<dbReference type="SUPFAM" id="SSF56645">
    <property type="entry name" value="Acyl-CoA dehydrogenase NM domain-like"/>
    <property type="match status" value="1"/>
</dbReference>
<feature type="domain" description="Acyl-CoA dehydrogenase/oxidase C-terminal" evidence="5">
    <location>
        <begin position="288"/>
        <end position="442"/>
    </location>
</feature>
<dbReference type="EC" id="1.3.99.-" evidence="8"/>